<accession>A0A1C3V9C0</accession>
<reference evidence="3" key="1">
    <citation type="submission" date="2016-08" db="EMBL/GenBank/DDBJ databases">
        <authorList>
            <person name="Varghese N."/>
            <person name="Submissions Spin"/>
        </authorList>
    </citation>
    <scope>NUCLEOTIDE SEQUENCE [LARGE SCALE GENOMIC DNA]</scope>
    <source>
        <strain evidence="3">CCBAU 57015</strain>
    </source>
</reference>
<organism evidence="2 3">
    <name type="scientific">Rhizobium hainanense</name>
    <dbReference type="NCBI Taxonomy" id="52131"/>
    <lineage>
        <taxon>Bacteria</taxon>
        <taxon>Pseudomonadati</taxon>
        <taxon>Pseudomonadota</taxon>
        <taxon>Alphaproteobacteria</taxon>
        <taxon>Hyphomicrobiales</taxon>
        <taxon>Rhizobiaceae</taxon>
        <taxon>Rhizobium/Agrobacterium group</taxon>
        <taxon>Rhizobium</taxon>
    </lineage>
</organism>
<name>A0A1C3V9C0_9HYPH</name>
<dbReference type="AlphaFoldDB" id="A0A1C3V9C0"/>
<evidence type="ECO:0000313" key="2">
    <source>
        <dbReference type="EMBL" id="SCB24265.1"/>
    </source>
</evidence>
<gene>
    <name evidence="2" type="ORF">GA0061100_10528</name>
</gene>
<dbReference type="EMBL" id="FMAC01000005">
    <property type="protein sequence ID" value="SCB24265.1"/>
    <property type="molecule type" value="Genomic_DNA"/>
</dbReference>
<sequence length="48" mass="5439">MTATKDRFFKPGQTSAESKLAQTDVAARDIVDERSVRKRRRDFAHSSA</sequence>
<evidence type="ECO:0000313" key="3">
    <source>
        <dbReference type="Proteomes" id="UP000186228"/>
    </source>
</evidence>
<evidence type="ECO:0000256" key="1">
    <source>
        <dbReference type="SAM" id="MobiDB-lite"/>
    </source>
</evidence>
<dbReference type="Proteomes" id="UP000186228">
    <property type="component" value="Unassembled WGS sequence"/>
</dbReference>
<proteinExistence type="predicted"/>
<dbReference type="STRING" id="52131.GA0061100_10528"/>
<feature type="region of interest" description="Disordered" evidence="1">
    <location>
        <begin position="1"/>
        <end position="24"/>
    </location>
</feature>
<protein>
    <submittedName>
        <fullName evidence="2">Uncharacterized protein</fullName>
    </submittedName>
</protein>
<feature type="compositionally biased region" description="Polar residues" evidence="1">
    <location>
        <begin position="12"/>
        <end position="21"/>
    </location>
</feature>
<keyword evidence="3" id="KW-1185">Reference proteome</keyword>